<sequence length="281" mass="32547">MAKWDLLQPVVASGEKRKIKVVVMSCSRTATLGMYEALQILGYTPYHMAEIVRGIEGKGPVILERALLAENDRWSRNKPLDRAAFDEWFEGYDALIELPSYFPQQTVRAYLDDPDVKFILVERNPDAWLKSFNSFVGVTVLKPLCSFPLNLLKYFNTPMYRLWRLNVLMYGILSGGTRMGEPDNVQNLRENYVHYIDLIKRMIPPERMRVIRLEDGLGWKEVCDYLEKPIPDGVPYPMRVDHSEIMKVWFGEQIKNAVFKFGLTLVPFVGAGIYFGRKYFS</sequence>
<name>A0A6V8H1X5_TALPI</name>
<gene>
    <name evidence="1" type="ORF">TCE0_017r03544</name>
</gene>
<evidence type="ECO:0000313" key="1">
    <source>
        <dbReference type="EMBL" id="GAM35307.1"/>
    </source>
</evidence>
<dbReference type="InterPro" id="IPR040632">
    <property type="entry name" value="Sulfotransfer_4"/>
</dbReference>
<reference evidence="2" key="1">
    <citation type="journal article" date="2015" name="Genome Announc.">
        <title>Draft genome sequence of Talaromyces cellulolyticus strain Y-94, a source of lignocellulosic biomass-degrading enzymes.</title>
        <authorList>
            <person name="Fujii T."/>
            <person name="Koike H."/>
            <person name="Sawayama S."/>
            <person name="Yano S."/>
            <person name="Inoue H."/>
        </authorList>
    </citation>
    <scope>NUCLEOTIDE SEQUENCE [LARGE SCALE GENOMIC DNA]</scope>
    <source>
        <strain evidence="2">Y-94</strain>
    </source>
</reference>
<protein>
    <submittedName>
        <fullName evidence="1">Uncharacterized protein</fullName>
    </submittedName>
</protein>
<keyword evidence="2" id="KW-1185">Reference proteome</keyword>
<organism evidence="1 2">
    <name type="scientific">Talaromyces pinophilus</name>
    <name type="common">Penicillium pinophilum</name>
    <dbReference type="NCBI Taxonomy" id="128442"/>
    <lineage>
        <taxon>Eukaryota</taxon>
        <taxon>Fungi</taxon>
        <taxon>Dikarya</taxon>
        <taxon>Ascomycota</taxon>
        <taxon>Pezizomycotina</taxon>
        <taxon>Eurotiomycetes</taxon>
        <taxon>Eurotiomycetidae</taxon>
        <taxon>Eurotiales</taxon>
        <taxon>Trichocomaceae</taxon>
        <taxon>Talaromyces</taxon>
        <taxon>Talaromyces sect. Talaromyces</taxon>
    </lineage>
</organism>
<dbReference type="InterPro" id="IPR027417">
    <property type="entry name" value="P-loop_NTPase"/>
</dbReference>
<dbReference type="SUPFAM" id="SSF52540">
    <property type="entry name" value="P-loop containing nucleoside triphosphate hydrolases"/>
    <property type="match status" value="1"/>
</dbReference>
<dbReference type="Gene3D" id="3.40.50.300">
    <property type="entry name" value="P-loop containing nucleotide triphosphate hydrolases"/>
    <property type="match status" value="1"/>
</dbReference>
<accession>A0A6V8H1X5</accession>
<evidence type="ECO:0000313" key="2">
    <source>
        <dbReference type="Proteomes" id="UP000053095"/>
    </source>
</evidence>
<dbReference type="PANTHER" id="PTHR36978:SF4">
    <property type="entry name" value="P-LOOP CONTAINING NUCLEOSIDE TRIPHOSPHATE HYDROLASE PROTEIN"/>
    <property type="match status" value="1"/>
</dbReference>
<comment type="caution">
    <text evidence="1">The sequence shown here is derived from an EMBL/GenBank/DDBJ whole genome shotgun (WGS) entry which is preliminary data.</text>
</comment>
<proteinExistence type="predicted"/>
<dbReference type="PANTHER" id="PTHR36978">
    <property type="entry name" value="P-LOOP CONTAINING NUCLEOTIDE TRIPHOSPHATE HYDROLASE"/>
    <property type="match status" value="1"/>
</dbReference>
<dbReference type="Pfam" id="PF17784">
    <property type="entry name" value="Sulfotransfer_4"/>
    <property type="match status" value="1"/>
</dbReference>
<dbReference type="EMBL" id="DF933813">
    <property type="protein sequence ID" value="GAM35307.1"/>
    <property type="molecule type" value="Genomic_DNA"/>
</dbReference>
<dbReference type="Proteomes" id="UP000053095">
    <property type="component" value="Unassembled WGS sequence"/>
</dbReference>
<dbReference type="AlphaFoldDB" id="A0A6V8H1X5"/>